<dbReference type="Pfam" id="PF04402">
    <property type="entry name" value="SIMPL"/>
    <property type="match status" value="1"/>
</dbReference>
<dbReference type="InterPro" id="IPR007497">
    <property type="entry name" value="SIMPL/DUF541"/>
</dbReference>
<gene>
    <name evidence="2" type="ORF">SAMN05443667_10623</name>
</gene>
<feature type="transmembrane region" description="Helical" evidence="1">
    <location>
        <begin position="6"/>
        <end position="26"/>
    </location>
</feature>
<name>A0A1H4CGK4_9FLAO</name>
<proteinExistence type="predicted"/>
<dbReference type="RefSeq" id="WP_091088660.1">
    <property type="nucleotide sequence ID" value="NZ_FNRD01000006.1"/>
</dbReference>
<dbReference type="GO" id="GO:0006974">
    <property type="term" value="P:DNA damage response"/>
    <property type="evidence" value="ECO:0007669"/>
    <property type="project" value="TreeGrafter"/>
</dbReference>
<keyword evidence="1" id="KW-0472">Membrane</keyword>
<protein>
    <recommendedName>
        <fullName evidence="4">SIMPL domain-containing protein</fullName>
    </recommendedName>
</protein>
<dbReference type="STRING" id="150146.SAMN05443667_10623"/>
<organism evidence="2 3">
    <name type="scientific">Flavobacterium gillisiae</name>
    <dbReference type="NCBI Taxonomy" id="150146"/>
    <lineage>
        <taxon>Bacteria</taxon>
        <taxon>Pseudomonadati</taxon>
        <taxon>Bacteroidota</taxon>
        <taxon>Flavobacteriia</taxon>
        <taxon>Flavobacteriales</taxon>
        <taxon>Flavobacteriaceae</taxon>
        <taxon>Flavobacterium</taxon>
    </lineage>
</organism>
<dbReference type="InterPro" id="IPR052022">
    <property type="entry name" value="26kDa_periplasmic_antigen"/>
</dbReference>
<keyword evidence="1" id="KW-1133">Transmembrane helix</keyword>
<dbReference type="Gene3D" id="3.30.70.2970">
    <property type="entry name" value="Protein of unknown function (DUF541), domain 2"/>
    <property type="match status" value="1"/>
</dbReference>
<evidence type="ECO:0000313" key="2">
    <source>
        <dbReference type="EMBL" id="SEA59449.1"/>
    </source>
</evidence>
<evidence type="ECO:0000313" key="3">
    <source>
        <dbReference type="Proteomes" id="UP000198951"/>
    </source>
</evidence>
<evidence type="ECO:0000256" key="1">
    <source>
        <dbReference type="SAM" id="Phobius"/>
    </source>
</evidence>
<dbReference type="Proteomes" id="UP000198951">
    <property type="component" value="Unassembled WGS sequence"/>
</dbReference>
<dbReference type="PANTHER" id="PTHR34387">
    <property type="entry name" value="SLR1258 PROTEIN"/>
    <property type="match status" value="1"/>
</dbReference>
<accession>A0A1H4CGK4</accession>
<evidence type="ECO:0008006" key="4">
    <source>
        <dbReference type="Google" id="ProtNLM"/>
    </source>
</evidence>
<dbReference type="EMBL" id="FNRD01000006">
    <property type="protein sequence ID" value="SEA59449.1"/>
    <property type="molecule type" value="Genomic_DNA"/>
</dbReference>
<dbReference type="PANTHER" id="PTHR34387:SF2">
    <property type="entry name" value="SLR1258 PROTEIN"/>
    <property type="match status" value="1"/>
</dbReference>
<sequence>MLKNSLNVIILSIAVVISAFLFSNAFQNRNKSSDTISVTGLGKTDFVSDLIVWKGSFSKKSNTLKEAYASLDADREKIKNYLLSKGIPTADIIFSAISFNKDYETSYNANGTVRQTLFTGFTLNQNVSIQSKDVNKIEDISRQSSELINTGVEFYSNAPEYYYTKLAELKIKMIAEATKDASSRAKSIAENADAALGNLKKSDMGVFQIIAQNSSEDYSYGGSFNTNSKNKTATITIKLVYQVD</sequence>
<keyword evidence="1" id="KW-0812">Transmembrane</keyword>
<dbReference type="InterPro" id="IPR016907">
    <property type="entry name" value="UCP029033"/>
</dbReference>
<dbReference type="OrthoDB" id="9785289at2"/>
<dbReference type="AlphaFoldDB" id="A0A1H4CGK4"/>
<dbReference type="PIRSF" id="PIRSF029033">
    <property type="entry name" value="UCP029033"/>
    <property type="match status" value="1"/>
</dbReference>
<reference evidence="3" key="1">
    <citation type="submission" date="2016-10" db="EMBL/GenBank/DDBJ databases">
        <authorList>
            <person name="Varghese N."/>
            <person name="Submissions S."/>
        </authorList>
    </citation>
    <scope>NUCLEOTIDE SEQUENCE [LARGE SCALE GENOMIC DNA]</scope>
    <source>
        <strain evidence="3">DSM 22376</strain>
    </source>
</reference>
<keyword evidence="3" id="KW-1185">Reference proteome</keyword>